<evidence type="ECO:0000256" key="1">
    <source>
        <dbReference type="ARBA" id="ARBA00004651"/>
    </source>
</evidence>
<dbReference type="GO" id="GO:0055085">
    <property type="term" value="P:transmembrane transport"/>
    <property type="evidence" value="ECO:0007669"/>
    <property type="project" value="InterPro"/>
</dbReference>
<feature type="transmembrane region" description="Helical" evidence="7">
    <location>
        <begin position="271"/>
        <end position="294"/>
    </location>
</feature>
<keyword evidence="10" id="KW-1185">Reference proteome</keyword>
<organism evidence="9 10">
    <name type="scientific">Alloscardovia macacae</name>
    <dbReference type="NCBI Taxonomy" id="1160091"/>
    <lineage>
        <taxon>Bacteria</taxon>
        <taxon>Bacillati</taxon>
        <taxon>Actinomycetota</taxon>
        <taxon>Actinomycetes</taxon>
        <taxon>Bifidobacteriales</taxon>
        <taxon>Bifidobacteriaceae</taxon>
        <taxon>Alloscardovia</taxon>
    </lineage>
</organism>
<evidence type="ECO:0000256" key="4">
    <source>
        <dbReference type="ARBA" id="ARBA00022692"/>
    </source>
</evidence>
<dbReference type="PANTHER" id="PTHR43744:SF12">
    <property type="entry name" value="ABC TRANSPORTER PERMEASE PROTEIN MG189-RELATED"/>
    <property type="match status" value="1"/>
</dbReference>
<dbReference type="CDD" id="cd06261">
    <property type="entry name" value="TM_PBP2"/>
    <property type="match status" value="1"/>
</dbReference>
<evidence type="ECO:0000259" key="8">
    <source>
        <dbReference type="PROSITE" id="PS50928"/>
    </source>
</evidence>
<comment type="subcellular location">
    <subcellularLocation>
        <location evidence="1 7">Cell membrane</location>
        <topology evidence="1 7">Multi-pass membrane protein</topology>
    </subcellularLocation>
</comment>
<keyword evidence="3" id="KW-1003">Cell membrane</keyword>
<dbReference type="Gene3D" id="1.10.3720.10">
    <property type="entry name" value="MetI-like"/>
    <property type="match status" value="1"/>
</dbReference>
<comment type="caution">
    <text evidence="9">The sequence shown here is derived from an EMBL/GenBank/DDBJ whole genome shotgun (WGS) entry which is preliminary data.</text>
</comment>
<comment type="similarity">
    <text evidence="7">Belongs to the binding-protein-dependent transport system permease family.</text>
</comment>
<dbReference type="PANTHER" id="PTHR43744">
    <property type="entry name" value="ABC TRANSPORTER PERMEASE PROTEIN MG189-RELATED-RELATED"/>
    <property type="match status" value="1"/>
</dbReference>
<dbReference type="PROSITE" id="PS50928">
    <property type="entry name" value="ABC_TM1"/>
    <property type="match status" value="1"/>
</dbReference>
<dbReference type="AlphaFoldDB" id="A0A261F690"/>
<feature type="domain" description="ABC transmembrane type-1" evidence="8">
    <location>
        <begin position="105"/>
        <end position="295"/>
    </location>
</feature>
<sequence>MTTRTKNGMGTPALEQIYGKNVARTAKRARAKLVMTNGEKRAGWGSYLVLSIALLAFLFPLYYAVSIASQNSTDTQYGVRSLIPGTGLMKNLALAFEDINFWQALGGTTIVTLTVSVSTVFFSTLAGFAFAKLRFKGRNLLLTLVVATMTIPQQLTVVPMYIMTTKVGLYGSLLAVIIPGLVGAFGVFWMTQYLEDALPYELIEAGRVDGASMGRIFVSIALPAAKPAASMLFLFTFIGSWTSYFWPMLILGPNKNSMLTVAASALKGAHFTDYTLIMSGVILTAIPLLVVFVFTGRQLVSGIMAGAVKG</sequence>
<keyword evidence="2 7" id="KW-0813">Transport</keyword>
<name>A0A261F690_9BIFI</name>
<dbReference type="InterPro" id="IPR000515">
    <property type="entry name" value="MetI-like"/>
</dbReference>
<evidence type="ECO:0000256" key="6">
    <source>
        <dbReference type="ARBA" id="ARBA00023136"/>
    </source>
</evidence>
<dbReference type="EMBL" id="MWWT01000002">
    <property type="protein sequence ID" value="OZG54657.1"/>
    <property type="molecule type" value="Genomic_DNA"/>
</dbReference>
<dbReference type="RefSeq" id="WP_094726231.1">
    <property type="nucleotide sequence ID" value="NZ_JBHLWS010000009.1"/>
</dbReference>
<feature type="transmembrane region" description="Helical" evidence="7">
    <location>
        <begin position="44"/>
        <end position="65"/>
    </location>
</feature>
<dbReference type="SUPFAM" id="SSF161098">
    <property type="entry name" value="MetI-like"/>
    <property type="match status" value="1"/>
</dbReference>
<keyword evidence="6 7" id="KW-0472">Membrane</keyword>
<reference evidence="9 10" key="1">
    <citation type="journal article" date="2017" name="BMC Genomics">
        <title>Comparative genomic and phylogenomic analyses of the Bifidobacteriaceae family.</title>
        <authorList>
            <person name="Lugli G.A."/>
            <person name="Milani C."/>
            <person name="Turroni F."/>
            <person name="Duranti S."/>
            <person name="Mancabelli L."/>
            <person name="Mangifesta M."/>
            <person name="Ferrario C."/>
            <person name="Modesto M."/>
            <person name="Mattarelli P."/>
            <person name="Jiri K."/>
            <person name="van Sinderen D."/>
            <person name="Ventura M."/>
        </authorList>
    </citation>
    <scope>NUCLEOTIDE SEQUENCE [LARGE SCALE GENOMIC DNA]</scope>
    <source>
        <strain evidence="9 10">DSM 24762</strain>
    </source>
</reference>
<dbReference type="GO" id="GO:0005886">
    <property type="term" value="C:plasma membrane"/>
    <property type="evidence" value="ECO:0007669"/>
    <property type="project" value="UniProtKB-SubCell"/>
</dbReference>
<keyword evidence="4 7" id="KW-0812">Transmembrane</keyword>
<accession>A0A261F690</accession>
<feature type="transmembrane region" description="Helical" evidence="7">
    <location>
        <begin position="168"/>
        <end position="190"/>
    </location>
</feature>
<dbReference type="Pfam" id="PF00528">
    <property type="entry name" value="BPD_transp_1"/>
    <property type="match status" value="1"/>
</dbReference>
<evidence type="ECO:0000256" key="7">
    <source>
        <dbReference type="RuleBase" id="RU363032"/>
    </source>
</evidence>
<evidence type="ECO:0000313" key="10">
    <source>
        <dbReference type="Proteomes" id="UP000243657"/>
    </source>
</evidence>
<feature type="transmembrane region" description="Helical" evidence="7">
    <location>
        <begin position="102"/>
        <end position="128"/>
    </location>
</feature>
<evidence type="ECO:0000256" key="2">
    <source>
        <dbReference type="ARBA" id="ARBA00022448"/>
    </source>
</evidence>
<dbReference type="InterPro" id="IPR035906">
    <property type="entry name" value="MetI-like_sf"/>
</dbReference>
<gene>
    <name evidence="9" type="ORF">ALMA_0465</name>
</gene>
<dbReference type="Proteomes" id="UP000243657">
    <property type="component" value="Unassembled WGS sequence"/>
</dbReference>
<evidence type="ECO:0000256" key="5">
    <source>
        <dbReference type="ARBA" id="ARBA00022989"/>
    </source>
</evidence>
<feature type="transmembrane region" description="Helical" evidence="7">
    <location>
        <begin position="140"/>
        <end position="162"/>
    </location>
</feature>
<proteinExistence type="inferred from homology"/>
<evidence type="ECO:0000313" key="9">
    <source>
        <dbReference type="EMBL" id="OZG54657.1"/>
    </source>
</evidence>
<evidence type="ECO:0000256" key="3">
    <source>
        <dbReference type="ARBA" id="ARBA00022475"/>
    </source>
</evidence>
<keyword evidence="5 7" id="KW-1133">Transmembrane helix</keyword>
<protein>
    <submittedName>
        <fullName evidence="9">Sugar ABC transporter permease</fullName>
    </submittedName>
</protein>